<evidence type="ECO:0000313" key="3">
    <source>
        <dbReference type="Proteomes" id="UP000799772"/>
    </source>
</evidence>
<sequence length="431" mass="49639">MALASERFDGNEPYFVPYKYDEVVNDGYQSWDVLICDDNEKRVAQRRSLSHDKIIPWIHETNPAHDVSDESQVQVRVLFCPAPEHGWKLRGLPFSQETYDDMAKAWSLPWRFERLAFQNIPVSIRHTNFHPDGSQTRTLLLKNEPNWPFQFALAVVHNTANRTIHCICIGLGEDETENTIKTMDSALQRNLHVVANELFVPVTLMDICLILMSEKTLYSYQNLLWEIQSSTGLHGGRAWDISQNPKNESLDDAIIQLTALSDSCTRANSRVQTLKRMLVPIEEILSEQMKRDVENAEEIRHAVSLLDQAIAGSKQHLEWFQASIQSQVQTIYSLTSQVDSRTNINMAASGQGQYTLFSTSFFDFQPGDTHKVVSGWIWLYWTVTAGLTLLVYVAWCWMSGSWPSWTRWSQSQGRHWHKRTAFPEKEDRAKM</sequence>
<protein>
    <submittedName>
        <fullName evidence="2">Uncharacterized protein</fullName>
    </submittedName>
</protein>
<evidence type="ECO:0000256" key="1">
    <source>
        <dbReference type="SAM" id="Phobius"/>
    </source>
</evidence>
<evidence type="ECO:0000313" key="2">
    <source>
        <dbReference type="EMBL" id="KAF2102984.1"/>
    </source>
</evidence>
<reference evidence="2" key="1">
    <citation type="journal article" date="2020" name="Stud. Mycol.">
        <title>101 Dothideomycetes genomes: a test case for predicting lifestyles and emergence of pathogens.</title>
        <authorList>
            <person name="Haridas S."/>
            <person name="Albert R."/>
            <person name="Binder M."/>
            <person name="Bloem J."/>
            <person name="Labutti K."/>
            <person name="Salamov A."/>
            <person name="Andreopoulos B."/>
            <person name="Baker S."/>
            <person name="Barry K."/>
            <person name="Bills G."/>
            <person name="Bluhm B."/>
            <person name="Cannon C."/>
            <person name="Castanera R."/>
            <person name="Culley D."/>
            <person name="Daum C."/>
            <person name="Ezra D."/>
            <person name="Gonzalez J."/>
            <person name="Henrissat B."/>
            <person name="Kuo A."/>
            <person name="Liang C."/>
            <person name="Lipzen A."/>
            <person name="Lutzoni F."/>
            <person name="Magnuson J."/>
            <person name="Mondo S."/>
            <person name="Nolan M."/>
            <person name="Ohm R."/>
            <person name="Pangilinan J."/>
            <person name="Park H.-J."/>
            <person name="Ramirez L."/>
            <person name="Alfaro M."/>
            <person name="Sun H."/>
            <person name="Tritt A."/>
            <person name="Yoshinaga Y."/>
            <person name="Zwiers L.-H."/>
            <person name="Turgeon B."/>
            <person name="Goodwin S."/>
            <person name="Spatafora J."/>
            <person name="Crous P."/>
            <person name="Grigoriev I."/>
        </authorList>
    </citation>
    <scope>NUCLEOTIDE SEQUENCE</scope>
    <source>
        <strain evidence="2">CBS 133067</strain>
    </source>
</reference>
<organism evidence="2 3">
    <name type="scientific">Rhizodiscina lignyota</name>
    <dbReference type="NCBI Taxonomy" id="1504668"/>
    <lineage>
        <taxon>Eukaryota</taxon>
        <taxon>Fungi</taxon>
        <taxon>Dikarya</taxon>
        <taxon>Ascomycota</taxon>
        <taxon>Pezizomycotina</taxon>
        <taxon>Dothideomycetes</taxon>
        <taxon>Pleosporomycetidae</taxon>
        <taxon>Aulographales</taxon>
        <taxon>Rhizodiscinaceae</taxon>
        <taxon>Rhizodiscina</taxon>
    </lineage>
</organism>
<keyword evidence="3" id="KW-1185">Reference proteome</keyword>
<name>A0A9P4MEV6_9PEZI</name>
<dbReference type="EMBL" id="ML978122">
    <property type="protein sequence ID" value="KAF2102984.1"/>
    <property type="molecule type" value="Genomic_DNA"/>
</dbReference>
<gene>
    <name evidence="2" type="ORF">NA57DRAFT_71965</name>
</gene>
<dbReference type="Proteomes" id="UP000799772">
    <property type="component" value="Unassembled WGS sequence"/>
</dbReference>
<keyword evidence="1" id="KW-0812">Transmembrane</keyword>
<keyword evidence="1" id="KW-1133">Transmembrane helix</keyword>
<dbReference type="AlphaFoldDB" id="A0A9P4MEV6"/>
<dbReference type="OrthoDB" id="2830640at2759"/>
<keyword evidence="1" id="KW-0472">Membrane</keyword>
<feature type="transmembrane region" description="Helical" evidence="1">
    <location>
        <begin position="378"/>
        <end position="398"/>
    </location>
</feature>
<proteinExistence type="predicted"/>
<comment type="caution">
    <text evidence="2">The sequence shown here is derived from an EMBL/GenBank/DDBJ whole genome shotgun (WGS) entry which is preliminary data.</text>
</comment>
<accession>A0A9P4MEV6</accession>